<feature type="region of interest" description="Disordered" evidence="1">
    <location>
        <begin position="375"/>
        <end position="399"/>
    </location>
</feature>
<dbReference type="Gene3D" id="2.30.30.240">
    <property type="entry name" value="PRC-barrel domain"/>
    <property type="match status" value="1"/>
</dbReference>
<feature type="region of interest" description="Disordered" evidence="1">
    <location>
        <begin position="278"/>
        <end position="308"/>
    </location>
</feature>
<dbReference type="Pfam" id="PF11387">
    <property type="entry name" value="DUF2795"/>
    <property type="match status" value="3"/>
</dbReference>
<sequence length="468" mass="51687">MAGRQTGPALEMETRPRLGETVDLMRAHEIRDIRVQNPEGERLGDLTDIAIDRESGCIRYAVLAYGGILGFGEKHFAIPWEAVRTRPGERVAVVDTDKQRLDSASGFSRESMPAEGDWSLIRTPPPVRGGVVEPSRPVTERPPSAEMGAAAPKAEPMPPERDVPMPPPVQTVAGGWGGVPTTPRTEERPTRRETVVEEVRRERPAEAETRPVMGAERPITTPGPAPGHISAADLQTYLKGMDYPAGREDLVAHAQRNNAPESVITILQGFSDRTYRSAAEVSEEFGRETRGERPGAPETVTRGEPEVRKTVPHRERISASDLQTYLKGTDYPAGREDLVAHAQRNNAPESVIAAIQQFSDRTYQSAADVSVEFGRETHGERPEALETRARETRTETVTRETVPHRERISAADLQTYLKGMDYPAGREDLITHAQRNNAPESVIAAIRQFSDRTYRSAAEVSEEFGKVR</sequence>
<gene>
    <name evidence="3" type="ORF">SAMN04488571_10411</name>
</gene>
<accession>A0A1G8Z7C2</accession>
<dbReference type="InterPro" id="IPR021527">
    <property type="entry name" value="DUF2795"/>
</dbReference>
<protein>
    <submittedName>
        <fullName evidence="3">Sporulation protein YlmC, PRC-barrel domain family</fullName>
    </submittedName>
</protein>
<name>A0A1G8Z7C2_9EURY</name>
<keyword evidence="4" id="KW-1185">Reference proteome</keyword>
<dbReference type="RefSeq" id="WP_083524815.1">
    <property type="nucleotide sequence ID" value="NZ_BCNX01000007.1"/>
</dbReference>
<feature type="region of interest" description="Disordered" evidence="1">
    <location>
        <begin position="171"/>
        <end position="230"/>
    </location>
</feature>
<evidence type="ECO:0000259" key="2">
    <source>
        <dbReference type="Pfam" id="PF05239"/>
    </source>
</evidence>
<evidence type="ECO:0000256" key="1">
    <source>
        <dbReference type="SAM" id="MobiDB-lite"/>
    </source>
</evidence>
<feature type="compositionally biased region" description="Low complexity" evidence="1">
    <location>
        <begin position="144"/>
        <end position="154"/>
    </location>
</feature>
<dbReference type="Pfam" id="PF05239">
    <property type="entry name" value="PRC"/>
    <property type="match status" value="1"/>
</dbReference>
<dbReference type="InterPro" id="IPR011033">
    <property type="entry name" value="PRC_barrel-like_sf"/>
</dbReference>
<feature type="domain" description="PRC-barrel" evidence="2">
    <location>
        <begin position="24"/>
        <end position="99"/>
    </location>
</feature>
<feature type="compositionally biased region" description="Basic and acidic residues" evidence="1">
    <location>
        <begin position="184"/>
        <end position="209"/>
    </location>
</feature>
<dbReference type="EMBL" id="FNFT01000004">
    <property type="protein sequence ID" value="SDK10992.1"/>
    <property type="molecule type" value="Genomic_DNA"/>
</dbReference>
<reference evidence="3 4" key="1">
    <citation type="submission" date="2016-10" db="EMBL/GenBank/DDBJ databases">
        <authorList>
            <person name="Varghese N."/>
            <person name="Submissions S."/>
        </authorList>
    </citation>
    <scope>NUCLEOTIDE SEQUENCE [LARGE SCALE GENOMIC DNA]</scope>
    <source>
        <strain evidence="3 4">DSM 2373</strain>
    </source>
</reference>
<dbReference type="PANTHER" id="PTHR36505">
    <property type="entry name" value="BLR1072 PROTEIN"/>
    <property type="match status" value="1"/>
</dbReference>
<evidence type="ECO:0000313" key="4">
    <source>
        <dbReference type="Proteomes" id="UP000326500"/>
    </source>
</evidence>
<evidence type="ECO:0000313" key="3">
    <source>
        <dbReference type="EMBL" id="SDK10992.1"/>
    </source>
</evidence>
<dbReference type="InterPro" id="IPR027275">
    <property type="entry name" value="PRC-brl_dom"/>
</dbReference>
<dbReference type="AlphaFoldDB" id="A0A1G8Z7C2"/>
<dbReference type="OrthoDB" id="107713at2157"/>
<proteinExistence type="predicted"/>
<dbReference type="Proteomes" id="UP000326500">
    <property type="component" value="Unassembled WGS sequence"/>
</dbReference>
<dbReference type="PANTHER" id="PTHR36505:SF1">
    <property type="entry name" value="BLR1072 PROTEIN"/>
    <property type="match status" value="1"/>
</dbReference>
<organism evidence="3 4">
    <name type="scientific">Methanoculleus thermophilus</name>
    <dbReference type="NCBI Taxonomy" id="2200"/>
    <lineage>
        <taxon>Archaea</taxon>
        <taxon>Methanobacteriati</taxon>
        <taxon>Methanobacteriota</taxon>
        <taxon>Stenosarchaea group</taxon>
        <taxon>Methanomicrobia</taxon>
        <taxon>Methanomicrobiales</taxon>
        <taxon>Methanomicrobiaceae</taxon>
        <taxon>Methanoculleus</taxon>
    </lineage>
</organism>
<feature type="compositionally biased region" description="Basic and acidic residues" evidence="1">
    <location>
        <begin position="284"/>
        <end position="308"/>
    </location>
</feature>
<feature type="region of interest" description="Disordered" evidence="1">
    <location>
        <begin position="103"/>
        <end position="159"/>
    </location>
</feature>
<dbReference type="SUPFAM" id="SSF50346">
    <property type="entry name" value="PRC-barrel domain"/>
    <property type="match status" value="1"/>
</dbReference>
<dbReference type="STRING" id="2200.GCA_001571405_01542"/>